<evidence type="ECO:0000259" key="2">
    <source>
        <dbReference type="Pfam" id="PF08885"/>
    </source>
</evidence>
<dbReference type="AlphaFoldDB" id="A0A6P0CAY1"/>
<gene>
    <name evidence="3" type="ORF">GV827_12860</name>
</gene>
<evidence type="ECO:0000256" key="1">
    <source>
        <dbReference type="SAM" id="MobiDB-lite"/>
    </source>
</evidence>
<proteinExistence type="predicted"/>
<evidence type="ECO:0000313" key="3">
    <source>
        <dbReference type="EMBL" id="NEK23292.1"/>
    </source>
</evidence>
<dbReference type="InterPro" id="IPR014982">
    <property type="entry name" value="GSCFA"/>
</dbReference>
<evidence type="ECO:0000313" key="4">
    <source>
        <dbReference type="Proteomes" id="UP000468591"/>
    </source>
</evidence>
<feature type="domain" description="GSCFA" evidence="2">
    <location>
        <begin position="43"/>
        <end position="311"/>
    </location>
</feature>
<feature type="region of interest" description="Disordered" evidence="1">
    <location>
        <begin position="318"/>
        <end position="344"/>
    </location>
</feature>
<dbReference type="Proteomes" id="UP000468591">
    <property type="component" value="Unassembled WGS sequence"/>
</dbReference>
<sequence>MTVSPYQGLDDRAFWRSGVVEAGTYPPPDIYRPKFPIAKNLPIFTAGSCFAQHVGRTLANAGYHVIDTEPMPDWVPAELAHKHGYKLYSARFGNIYTVRQFLQLLQEAFGNFKPADPVWEKDGRYYDALRPGMTPGGLARPEHVMESRDYHLRAVQEAVAETGMVVFTLGLTETWQHKPSGTVYSTAPGTIAGRIDLEVHSFVNFRASEIRKDFLTVRKIFRAANPDVKFLLTVSPVPLTATASGAHVLPATTYSKSVLRTVAGELAEDFDDFDYFPSFEIVSSHPSAGRFFEPNLRSVKPRGVRRVMRAFLNAHENKPRTKEVRRAQRRALQEDRTADQKAASAEDVICEEELLEAFRK</sequence>
<comment type="caution">
    <text evidence="3">The sequence shown here is derived from an EMBL/GenBank/DDBJ whole genome shotgun (WGS) entry which is preliminary data.</text>
</comment>
<reference evidence="3 4" key="1">
    <citation type="submission" date="2020-01" db="EMBL/GenBank/DDBJ databases">
        <title>Sulfitobacter sediminilitoris sp. nov., isolated from a tidal flat.</title>
        <authorList>
            <person name="Park S."/>
            <person name="Yoon J.-H."/>
        </authorList>
    </citation>
    <scope>NUCLEOTIDE SEQUENCE [LARGE SCALE GENOMIC DNA]</scope>
    <source>
        <strain evidence="3 4">JBTF-M27</strain>
    </source>
</reference>
<dbReference type="Pfam" id="PF08885">
    <property type="entry name" value="GSCFA"/>
    <property type="match status" value="1"/>
</dbReference>
<accession>A0A6P0CAY1</accession>
<protein>
    <submittedName>
        <fullName evidence="3">GSCFA family protein</fullName>
    </submittedName>
</protein>
<dbReference type="EMBL" id="JAABNT010000007">
    <property type="protein sequence ID" value="NEK23292.1"/>
    <property type="molecule type" value="Genomic_DNA"/>
</dbReference>
<name>A0A6P0CAY1_9RHOB</name>
<feature type="compositionally biased region" description="Basic and acidic residues" evidence="1">
    <location>
        <begin position="318"/>
        <end position="339"/>
    </location>
</feature>
<organism evidence="3 4">
    <name type="scientific">Sulfitobacter sediminilitoris</name>
    <dbReference type="NCBI Taxonomy" id="2698830"/>
    <lineage>
        <taxon>Bacteria</taxon>
        <taxon>Pseudomonadati</taxon>
        <taxon>Pseudomonadota</taxon>
        <taxon>Alphaproteobacteria</taxon>
        <taxon>Rhodobacterales</taxon>
        <taxon>Roseobacteraceae</taxon>
        <taxon>Sulfitobacter</taxon>
    </lineage>
</organism>
<keyword evidence="4" id="KW-1185">Reference proteome</keyword>